<dbReference type="GO" id="GO:0003677">
    <property type="term" value="F:DNA binding"/>
    <property type="evidence" value="ECO:0007669"/>
    <property type="project" value="UniProtKB-KW"/>
</dbReference>
<reference evidence="4" key="1">
    <citation type="submission" date="2013-08" db="EMBL/GenBank/DDBJ databases">
        <authorList>
            <person name="Mendez C."/>
            <person name="Richter M."/>
            <person name="Ferrer M."/>
            <person name="Sanchez J."/>
        </authorList>
    </citation>
    <scope>NUCLEOTIDE SEQUENCE</scope>
</reference>
<dbReference type="InterPro" id="IPR044068">
    <property type="entry name" value="CB"/>
</dbReference>
<dbReference type="PROSITE" id="PS51900">
    <property type="entry name" value="CB"/>
    <property type="match status" value="1"/>
</dbReference>
<dbReference type="AlphaFoldDB" id="T1ARX8"/>
<dbReference type="EMBL" id="AUZY01005377">
    <property type="protein sequence ID" value="EQD59298.1"/>
    <property type="molecule type" value="Genomic_DNA"/>
</dbReference>
<dbReference type="Gene3D" id="1.10.150.130">
    <property type="match status" value="1"/>
</dbReference>
<dbReference type="InterPro" id="IPR010998">
    <property type="entry name" value="Integrase_recombinase_N"/>
</dbReference>
<feature type="non-terminal residue" evidence="4">
    <location>
        <position position="227"/>
    </location>
</feature>
<reference evidence="4" key="2">
    <citation type="journal article" date="2014" name="ISME J.">
        <title>Microbial stratification in low pH oxic and suboxic macroscopic growths along an acid mine drainage.</title>
        <authorList>
            <person name="Mendez-Garcia C."/>
            <person name="Mesa V."/>
            <person name="Sprenger R.R."/>
            <person name="Richter M."/>
            <person name="Diez M.S."/>
            <person name="Solano J."/>
            <person name="Bargiela R."/>
            <person name="Golyshina O.V."/>
            <person name="Manteca A."/>
            <person name="Ramos J.L."/>
            <person name="Gallego J.R."/>
            <person name="Llorente I."/>
            <person name="Martins Dos Santos V.A."/>
            <person name="Jensen O.N."/>
            <person name="Pelaez A.I."/>
            <person name="Sanchez J."/>
            <person name="Ferrer M."/>
        </authorList>
    </citation>
    <scope>NUCLEOTIDE SEQUENCE</scope>
</reference>
<feature type="region of interest" description="Disordered" evidence="2">
    <location>
        <begin position="140"/>
        <end position="175"/>
    </location>
</feature>
<evidence type="ECO:0000256" key="1">
    <source>
        <dbReference type="ARBA" id="ARBA00023125"/>
    </source>
</evidence>
<evidence type="ECO:0000256" key="2">
    <source>
        <dbReference type="SAM" id="MobiDB-lite"/>
    </source>
</evidence>
<protein>
    <submittedName>
        <fullName evidence="4">XerC/XerD family integrase/recombinase</fullName>
    </submittedName>
</protein>
<feature type="domain" description="Core-binding (CB)" evidence="3">
    <location>
        <begin position="22"/>
        <end position="117"/>
    </location>
</feature>
<evidence type="ECO:0000313" key="4">
    <source>
        <dbReference type="EMBL" id="EQD59298.1"/>
    </source>
</evidence>
<comment type="caution">
    <text evidence="4">The sequence shown here is derived from an EMBL/GenBank/DDBJ whole genome shotgun (WGS) entry which is preliminary data.</text>
</comment>
<organism evidence="4">
    <name type="scientific">mine drainage metagenome</name>
    <dbReference type="NCBI Taxonomy" id="410659"/>
    <lineage>
        <taxon>unclassified sequences</taxon>
        <taxon>metagenomes</taxon>
        <taxon>ecological metagenomes</taxon>
    </lineage>
</organism>
<keyword evidence="1" id="KW-0238">DNA-binding</keyword>
<accession>T1ARX8</accession>
<sequence>MQALRVALTDTLAYWTVVDDDWRPVPSADAYLRHLRLGADRAEGTTRSYASDLACYLSWCEATGRDLLAGVQALGSFVTMLKTTPVTRAGAGRGQVRSAGRINHVLAAVRELYKHAVAEHTLDASVLTLLYEVGDDRHLPAELRPEGSGTSLSGPTPPRPAHAAHRAPDARAPRRGGGVAADISLLAGSLLDGHLVVLRAARRRGVGAAPLGSAPGPFCCRARLLDA</sequence>
<dbReference type="SUPFAM" id="SSF47823">
    <property type="entry name" value="lambda integrase-like, N-terminal domain"/>
    <property type="match status" value="1"/>
</dbReference>
<gene>
    <name evidence="4" type="ORF">B1B_08261</name>
</gene>
<evidence type="ECO:0000259" key="3">
    <source>
        <dbReference type="PROSITE" id="PS51900"/>
    </source>
</evidence>
<proteinExistence type="predicted"/>
<name>T1ARX8_9ZZZZ</name>